<reference evidence="1 2" key="1">
    <citation type="journal article" date="2013" name="Proc. Natl. Acad. Sci. U.S.A.">
        <title>Fine-scale variation in meiotic recombination in Mimulus inferred from population shotgun sequencing.</title>
        <authorList>
            <person name="Hellsten U."/>
            <person name="Wright K.M."/>
            <person name="Jenkins J."/>
            <person name="Shu S."/>
            <person name="Yuan Y."/>
            <person name="Wessler S.R."/>
            <person name="Schmutz J."/>
            <person name="Willis J.H."/>
            <person name="Rokhsar D.S."/>
        </authorList>
    </citation>
    <scope>NUCLEOTIDE SEQUENCE [LARGE SCALE GENOMIC DNA]</scope>
    <source>
        <strain evidence="2">cv. DUN x IM62</strain>
    </source>
</reference>
<proteinExistence type="predicted"/>
<keyword evidence="2" id="KW-1185">Reference proteome</keyword>
<name>A0A022R386_ERYGU</name>
<evidence type="ECO:0000313" key="1">
    <source>
        <dbReference type="EMBL" id="EYU33295.1"/>
    </source>
</evidence>
<gene>
    <name evidence="1" type="ORF">MIMGU_mgv1a017577mg</name>
</gene>
<sequence length="66" mass="7525">MRDRSAGSFVQQRKRSAGCECSTEDFISEFLKKPGNNQEESPWKVCTVNHVEQADYLGLRSPFCII</sequence>
<dbReference type="EMBL" id="KI630780">
    <property type="protein sequence ID" value="EYU33295.1"/>
    <property type="molecule type" value="Genomic_DNA"/>
</dbReference>
<evidence type="ECO:0000313" key="2">
    <source>
        <dbReference type="Proteomes" id="UP000030748"/>
    </source>
</evidence>
<dbReference type="AlphaFoldDB" id="A0A022R386"/>
<organism evidence="1 2">
    <name type="scientific">Erythranthe guttata</name>
    <name type="common">Yellow monkey flower</name>
    <name type="synonym">Mimulus guttatus</name>
    <dbReference type="NCBI Taxonomy" id="4155"/>
    <lineage>
        <taxon>Eukaryota</taxon>
        <taxon>Viridiplantae</taxon>
        <taxon>Streptophyta</taxon>
        <taxon>Embryophyta</taxon>
        <taxon>Tracheophyta</taxon>
        <taxon>Spermatophyta</taxon>
        <taxon>Magnoliopsida</taxon>
        <taxon>eudicotyledons</taxon>
        <taxon>Gunneridae</taxon>
        <taxon>Pentapetalae</taxon>
        <taxon>asterids</taxon>
        <taxon>lamiids</taxon>
        <taxon>Lamiales</taxon>
        <taxon>Phrymaceae</taxon>
        <taxon>Erythranthe</taxon>
    </lineage>
</organism>
<protein>
    <submittedName>
        <fullName evidence="1">Uncharacterized protein</fullName>
    </submittedName>
</protein>
<dbReference type="Proteomes" id="UP000030748">
    <property type="component" value="Unassembled WGS sequence"/>
</dbReference>
<accession>A0A022R386</accession>